<sequence>MDTRPMAKDDLESSIYLKLITAERTIRSNFAGTGQTRKRSPTITKVLAEELVSRLSVNYTFTKGGCVITKPELVEFIYTRLWAVPDDIAKASGQRNTDISHSAAKAIAHGLYLALELEYVRSYESQDFLDPSSPRYINRQRG</sequence>
<proteinExistence type="predicted"/>
<gene>
    <name evidence="1" type="ORF">AGRHK599_LOCUS1305</name>
</gene>
<organism evidence="1 2">
    <name type="scientific">Rhizobium rhizogenes</name>
    <name type="common">Agrobacterium rhizogenes</name>
    <dbReference type="NCBI Taxonomy" id="359"/>
    <lineage>
        <taxon>Bacteria</taxon>
        <taxon>Pseudomonadati</taxon>
        <taxon>Pseudomonadota</taxon>
        <taxon>Alphaproteobacteria</taxon>
        <taxon>Hyphomicrobiales</taxon>
        <taxon>Rhizobiaceae</taxon>
        <taxon>Rhizobium/Agrobacterium group</taxon>
        <taxon>Rhizobium</taxon>
    </lineage>
</organism>
<accession>A0AAN2A1P3</accession>
<evidence type="ECO:0000313" key="1">
    <source>
        <dbReference type="EMBL" id="CAD0211291.1"/>
    </source>
</evidence>
<name>A0AAN2A1P3_RHIRH</name>
<evidence type="ECO:0000313" key="2">
    <source>
        <dbReference type="Proteomes" id="UP000528185"/>
    </source>
</evidence>
<comment type="caution">
    <text evidence="1">The sequence shown here is derived from an EMBL/GenBank/DDBJ whole genome shotgun (WGS) entry which is preliminary data.</text>
</comment>
<dbReference type="KEGG" id="aro:B0909_05130"/>
<reference evidence="1 2" key="1">
    <citation type="submission" date="2020-06" db="EMBL/GenBank/DDBJ databases">
        <authorList>
            <person name="De Coninck B."/>
            <person name="Ibrahim H."/>
        </authorList>
    </citation>
    <scope>NUCLEOTIDE SEQUENCE [LARGE SCALE GENOMIC DNA]</scope>
    <source>
        <strain evidence="1">Ag_rhizogenes_K599</strain>
    </source>
</reference>
<dbReference type="Proteomes" id="UP000528185">
    <property type="component" value="Unassembled WGS sequence"/>
</dbReference>
<protein>
    <submittedName>
        <fullName evidence="1">Uncharacterized protein</fullName>
    </submittedName>
</protein>
<dbReference type="AlphaFoldDB" id="A0AAN2A1P3"/>
<dbReference type="EMBL" id="CAICSX020000001">
    <property type="protein sequence ID" value="CAD0211291.1"/>
    <property type="molecule type" value="Genomic_DNA"/>
</dbReference>
<dbReference type="RefSeq" id="WP_065115748.1">
    <property type="nucleotide sequence ID" value="NZ_CAICSX020000001.1"/>
</dbReference>